<dbReference type="HAMAP" id="MF_00503">
    <property type="entry name" value="Ribosomal_bL9"/>
    <property type="match status" value="1"/>
</dbReference>
<dbReference type="OrthoDB" id="9788336at2"/>
<keyword evidence="2 7" id="KW-0699">rRNA-binding</keyword>
<evidence type="ECO:0000313" key="9">
    <source>
        <dbReference type="EMBL" id="APZ94432.1"/>
    </source>
</evidence>
<name>A0A1P8WK60_9PLAN</name>
<comment type="function">
    <text evidence="7">Binds to the 23S rRNA.</text>
</comment>
<dbReference type="InterPro" id="IPR036935">
    <property type="entry name" value="Ribosomal_bL9_N_sf"/>
</dbReference>
<keyword evidence="4 7" id="KW-0689">Ribosomal protein</keyword>
<dbReference type="Pfam" id="PF01281">
    <property type="entry name" value="Ribosomal_L9_N"/>
    <property type="match status" value="1"/>
</dbReference>
<dbReference type="InterPro" id="IPR020594">
    <property type="entry name" value="Ribosomal_bL9_bac/chp"/>
</dbReference>
<dbReference type="RefSeq" id="WP_077025737.1">
    <property type="nucleotide sequence ID" value="NZ_CP017641.1"/>
</dbReference>
<dbReference type="Proteomes" id="UP000187735">
    <property type="component" value="Chromosome"/>
</dbReference>
<organism evidence="9 10">
    <name type="scientific">Fuerstiella marisgermanici</name>
    <dbReference type="NCBI Taxonomy" id="1891926"/>
    <lineage>
        <taxon>Bacteria</taxon>
        <taxon>Pseudomonadati</taxon>
        <taxon>Planctomycetota</taxon>
        <taxon>Planctomycetia</taxon>
        <taxon>Planctomycetales</taxon>
        <taxon>Planctomycetaceae</taxon>
        <taxon>Fuerstiella</taxon>
    </lineage>
</organism>
<dbReference type="InterPro" id="IPR020069">
    <property type="entry name" value="Ribosomal_bL9_C"/>
</dbReference>
<dbReference type="Pfam" id="PF03948">
    <property type="entry name" value="Ribosomal_L9_C"/>
    <property type="match status" value="1"/>
</dbReference>
<evidence type="ECO:0000256" key="5">
    <source>
        <dbReference type="ARBA" id="ARBA00023274"/>
    </source>
</evidence>
<accession>A0A1P8WK60</accession>
<keyword evidence="3 7" id="KW-0694">RNA-binding</keyword>
<dbReference type="InterPro" id="IPR000244">
    <property type="entry name" value="Ribosomal_bL9"/>
</dbReference>
<dbReference type="GO" id="GO:0005840">
    <property type="term" value="C:ribosome"/>
    <property type="evidence" value="ECO:0007669"/>
    <property type="project" value="UniProtKB-KW"/>
</dbReference>
<dbReference type="NCBIfam" id="TIGR00158">
    <property type="entry name" value="L9"/>
    <property type="match status" value="1"/>
</dbReference>
<sequence>MVHISKPRGVAGSTNSSAEVLLVHDVEHLGKRGEIVKVKPGYARNYLLPHGVATVASDENKRMVELHKEKLKAIESSRIREFVKIADAVNKYSATIEANATTDNALYGSVGPKDISDALKAAGHKIEPEHVRMEGPIRELGMYTVKLKLHEKVQTDVKVWVVPSAAGV</sequence>
<gene>
    <name evidence="7 9" type="primary">rplI</name>
    <name evidence="9" type="ORF">Fuma_04064</name>
</gene>
<dbReference type="GO" id="GO:1990904">
    <property type="term" value="C:ribonucleoprotein complex"/>
    <property type="evidence" value="ECO:0007669"/>
    <property type="project" value="UniProtKB-KW"/>
</dbReference>
<evidence type="ECO:0000256" key="7">
    <source>
        <dbReference type="HAMAP-Rule" id="MF_00503"/>
    </source>
</evidence>
<dbReference type="SUPFAM" id="SSF55653">
    <property type="entry name" value="Ribosomal protein L9 C-domain"/>
    <property type="match status" value="1"/>
</dbReference>
<dbReference type="SUPFAM" id="SSF55658">
    <property type="entry name" value="L9 N-domain-like"/>
    <property type="match status" value="1"/>
</dbReference>
<dbReference type="GO" id="GO:0003735">
    <property type="term" value="F:structural constituent of ribosome"/>
    <property type="evidence" value="ECO:0007669"/>
    <property type="project" value="InterPro"/>
</dbReference>
<dbReference type="GO" id="GO:0019843">
    <property type="term" value="F:rRNA binding"/>
    <property type="evidence" value="ECO:0007669"/>
    <property type="project" value="UniProtKB-UniRule"/>
</dbReference>
<evidence type="ECO:0000256" key="2">
    <source>
        <dbReference type="ARBA" id="ARBA00022730"/>
    </source>
</evidence>
<dbReference type="PANTHER" id="PTHR21368">
    <property type="entry name" value="50S RIBOSOMAL PROTEIN L9"/>
    <property type="match status" value="1"/>
</dbReference>
<dbReference type="InterPro" id="IPR009027">
    <property type="entry name" value="Ribosomal_bL9/RNase_H1_N"/>
</dbReference>
<protein>
    <recommendedName>
        <fullName evidence="6 7">Large ribosomal subunit protein bL9</fullName>
    </recommendedName>
</protein>
<dbReference type="KEGG" id="fmr:Fuma_04064"/>
<reference evidence="9 10" key="1">
    <citation type="journal article" date="2016" name="Front. Microbiol.">
        <title>Fuerstia marisgermanicae gen. nov., sp. nov., an Unusual Member of the Phylum Planctomycetes from the German Wadden Sea.</title>
        <authorList>
            <person name="Kohn T."/>
            <person name="Heuer A."/>
            <person name="Jogler M."/>
            <person name="Vollmers J."/>
            <person name="Boedeker C."/>
            <person name="Bunk B."/>
            <person name="Rast P."/>
            <person name="Borchert D."/>
            <person name="Glockner I."/>
            <person name="Freese H.M."/>
            <person name="Klenk H.P."/>
            <person name="Overmann J."/>
            <person name="Kaster A.K."/>
            <person name="Rohde M."/>
            <person name="Wiegand S."/>
            <person name="Jogler C."/>
        </authorList>
    </citation>
    <scope>NUCLEOTIDE SEQUENCE [LARGE SCALE GENOMIC DNA]</scope>
    <source>
        <strain evidence="9 10">NH11</strain>
    </source>
</reference>
<dbReference type="GO" id="GO:0006412">
    <property type="term" value="P:translation"/>
    <property type="evidence" value="ECO:0007669"/>
    <property type="project" value="UniProtKB-UniRule"/>
</dbReference>
<evidence type="ECO:0000313" key="10">
    <source>
        <dbReference type="Proteomes" id="UP000187735"/>
    </source>
</evidence>
<evidence type="ECO:0000259" key="8">
    <source>
        <dbReference type="PROSITE" id="PS00651"/>
    </source>
</evidence>
<evidence type="ECO:0000256" key="4">
    <source>
        <dbReference type="ARBA" id="ARBA00022980"/>
    </source>
</evidence>
<evidence type="ECO:0000256" key="3">
    <source>
        <dbReference type="ARBA" id="ARBA00022884"/>
    </source>
</evidence>
<dbReference type="InterPro" id="IPR020070">
    <property type="entry name" value="Ribosomal_bL9_N"/>
</dbReference>
<evidence type="ECO:0000256" key="1">
    <source>
        <dbReference type="ARBA" id="ARBA00010605"/>
    </source>
</evidence>
<keyword evidence="5 7" id="KW-0687">Ribonucleoprotein</keyword>
<keyword evidence="10" id="KW-1185">Reference proteome</keyword>
<dbReference type="PROSITE" id="PS00651">
    <property type="entry name" value="RIBOSOMAL_L9"/>
    <property type="match status" value="1"/>
</dbReference>
<dbReference type="Gene3D" id="3.40.5.10">
    <property type="entry name" value="Ribosomal protein L9, N-terminal domain"/>
    <property type="match status" value="1"/>
</dbReference>
<comment type="similarity">
    <text evidence="1 7">Belongs to the bacterial ribosomal protein bL9 family.</text>
</comment>
<evidence type="ECO:0000256" key="6">
    <source>
        <dbReference type="ARBA" id="ARBA00035292"/>
    </source>
</evidence>
<dbReference type="Gene3D" id="3.10.430.100">
    <property type="entry name" value="Ribosomal protein L9, C-terminal domain"/>
    <property type="match status" value="1"/>
</dbReference>
<dbReference type="EMBL" id="CP017641">
    <property type="protein sequence ID" value="APZ94432.1"/>
    <property type="molecule type" value="Genomic_DNA"/>
</dbReference>
<dbReference type="InterPro" id="IPR036791">
    <property type="entry name" value="Ribosomal_bL9_C_sf"/>
</dbReference>
<feature type="domain" description="Ribosomal protein L9" evidence="8">
    <location>
        <begin position="30"/>
        <end position="57"/>
    </location>
</feature>
<proteinExistence type="inferred from homology"/>
<dbReference type="STRING" id="1891926.Fuma_04064"/>
<dbReference type="AlphaFoldDB" id="A0A1P8WK60"/>